<keyword evidence="4" id="KW-1185">Reference proteome</keyword>
<dbReference type="Proteomes" id="UP001056619">
    <property type="component" value="Chromosome"/>
</dbReference>
<reference evidence="3 4" key="1">
    <citation type="submission" date="2022-06" db="EMBL/GenBank/DDBJ databases">
        <authorList>
            <person name="Liu G."/>
        </authorList>
    </citation>
    <scope>NUCLEOTIDE SEQUENCE [LARGE SCALE GENOMIC DNA]</scope>
    <source>
        <strain evidence="3 4">E4</strain>
    </source>
</reference>
<dbReference type="RefSeq" id="WP_301641241.1">
    <property type="nucleotide sequence ID" value="NZ_CP098494.1"/>
</dbReference>
<accession>A0ABY4U322</accession>
<protein>
    <submittedName>
        <fullName evidence="3">Uncharacterized protein</fullName>
    </submittedName>
</protein>
<evidence type="ECO:0000256" key="1">
    <source>
        <dbReference type="SAM" id="Coils"/>
    </source>
</evidence>
<evidence type="ECO:0000313" key="4">
    <source>
        <dbReference type="Proteomes" id="UP001056619"/>
    </source>
</evidence>
<keyword evidence="2" id="KW-0812">Transmembrane</keyword>
<feature type="transmembrane region" description="Helical" evidence="2">
    <location>
        <begin position="664"/>
        <end position="684"/>
    </location>
</feature>
<feature type="coiled-coil region" evidence="1">
    <location>
        <begin position="631"/>
        <end position="658"/>
    </location>
</feature>
<feature type="transmembrane region" description="Helical" evidence="2">
    <location>
        <begin position="713"/>
        <end position="732"/>
    </location>
</feature>
<keyword evidence="2" id="KW-0472">Membrane</keyword>
<evidence type="ECO:0000313" key="3">
    <source>
        <dbReference type="EMBL" id="USA60047.1"/>
    </source>
</evidence>
<gene>
    <name evidence="3" type="ORF">NCF85_07890</name>
</gene>
<sequence>MRMTETGGNTFDRAYDGTAYWTLSLYVDAERLAGVYNKDLREDPGKTLRAAQLRHLPSFALRNAIDPLFNDIADRDFFGRPRDFLFAAGQGAANSGSAWTFDAAANAIRTETELVFEVPPDFSWVTEGVRFHCDLKRQLKRRVRLRRFWFAHSDGALSYHLSFEHRYGREAEPEAAPKRRDILRDPYGMQTFYFLSLLQKLAAPKEFVLGEEQLAALIDADGSETFLNPFLGHTTGIDPLDRIAVVHAGTKTGSTFWQFVRGQFVGDARLLLGEVFGLATPDDAALASLPRMTEVIEVPGLMLPRCRYLFHIDDERFFNRLLPVDPVSQEGLARKRVVREQCFVPFRDMIDEMTRPEQGPPAREAWLGAKRGQEPGLAWSKFDLTKTYEEWIRIGVFRDPDNVIDNEAQPYPNEPALKRGLHDGTALICYDAKDQPIDPPIPVHIPAYETGRADCLDYLFLSGFNQNIIDWLNQDTSEILDSIDPIYPTEDVQADERFFVRYANHRGMITYVAGSRSLEIGNDYLGTCPYAFLIHVLALHNEFLARDHEERSANKLVDIDARVHELRDGKADEALLDSSQQLETAINDLKLDSYRKYERHRYLNIFRYDTEAEVFEKLAELRGTDWRGEAMDKALQTLEEYARDLDRRQAKALEVEQRGRDERLGALIAAVGVISGVGTLFSLADFVQKHPRLGVPSAGAGAGGWAGWLLGNFGWLFGLFGLGILVLLAVLYRREILRALRQLFVRADHAGRNSLPDKDDGPA</sequence>
<organism evidence="3 4">
    <name type="scientific">Qipengyuania citrea</name>
    <dbReference type="NCBI Taxonomy" id="225971"/>
    <lineage>
        <taxon>Bacteria</taxon>
        <taxon>Pseudomonadati</taxon>
        <taxon>Pseudomonadota</taxon>
        <taxon>Alphaproteobacteria</taxon>
        <taxon>Sphingomonadales</taxon>
        <taxon>Erythrobacteraceae</taxon>
        <taxon>Qipengyuania</taxon>
    </lineage>
</organism>
<name>A0ABY4U322_9SPHN</name>
<proteinExistence type="predicted"/>
<dbReference type="EMBL" id="CP098494">
    <property type="protein sequence ID" value="USA60047.1"/>
    <property type="molecule type" value="Genomic_DNA"/>
</dbReference>
<keyword evidence="1" id="KW-0175">Coiled coil</keyword>
<evidence type="ECO:0000256" key="2">
    <source>
        <dbReference type="SAM" id="Phobius"/>
    </source>
</evidence>
<keyword evidence="2" id="KW-1133">Transmembrane helix</keyword>